<dbReference type="EMBL" id="JAMBOP010000002">
    <property type="protein sequence ID" value="MCM3734747.1"/>
    <property type="molecule type" value="Genomic_DNA"/>
</dbReference>
<reference evidence="1" key="1">
    <citation type="submission" date="2022-05" db="EMBL/GenBank/DDBJ databases">
        <title>Comparative Genomics of Spacecraft Associated Microbes.</title>
        <authorList>
            <person name="Tran M.T."/>
            <person name="Wright A."/>
            <person name="Seuylemezian A."/>
            <person name="Eisen J."/>
            <person name="Coil D."/>
        </authorList>
    </citation>
    <scope>NUCLEOTIDE SEQUENCE</scope>
    <source>
        <strain evidence="1">FAIRING 10M-2.2</strain>
    </source>
</reference>
<sequence>MTPYASFYFFAIVGILLIPTIIAGLRGKMLRKYNAVVTLIMLAVIFSDKPIQAVALAIFAIWQFILIKGYLALRQRENKTSTFCIAVILSILPLILVKIVPVIPALKSIVLFNDIPAIKLIVFLGISYVTFRAVQMIFEIRDGLIKEISLFKFWEFLLFFPAISTGPIDRYRRFQKDVEKTPSADEYKAMLYTGINRIFQGFLYKFIIAYLINKHLLDTPLTKQLTFSSVMTDMYAYSFYLFFDFAGYSAFVIGVSYLMGIKTPENFNKPFISRNIKDFWNRWHMSLSFWFRDFIYMRFVFFATKKKLIKNRYTISYIGAFLNFFIMGIWHGLTWYYIVYGLYHAILFISFDIFERKNKKHKFWPNNKFTHVLAIIITFHFVCFGLLIFSGDLNRFFS</sequence>
<dbReference type="Proteomes" id="UP001202289">
    <property type="component" value="Unassembled WGS sequence"/>
</dbReference>
<name>A0ACC6A4G1_9BACI</name>
<evidence type="ECO:0000313" key="2">
    <source>
        <dbReference type="Proteomes" id="UP001202289"/>
    </source>
</evidence>
<gene>
    <name evidence="1" type="primary">dltB</name>
    <name evidence="1" type="ORF">M3215_02635</name>
</gene>
<organism evidence="1 2">
    <name type="scientific">Bacillus cytotoxicus</name>
    <dbReference type="NCBI Taxonomy" id="580165"/>
    <lineage>
        <taxon>Bacteria</taxon>
        <taxon>Bacillati</taxon>
        <taxon>Bacillota</taxon>
        <taxon>Bacilli</taxon>
        <taxon>Bacillales</taxon>
        <taxon>Bacillaceae</taxon>
        <taxon>Bacillus</taxon>
        <taxon>Bacillus cereus group</taxon>
    </lineage>
</organism>
<protein>
    <submittedName>
        <fullName evidence="1">D-alanyl-lipoteichoic acid biosynthesis protein DltB</fullName>
    </submittedName>
</protein>
<accession>A0ACC6A4G1</accession>
<proteinExistence type="predicted"/>
<evidence type="ECO:0000313" key="1">
    <source>
        <dbReference type="EMBL" id="MCM3734747.1"/>
    </source>
</evidence>
<comment type="caution">
    <text evidence="1">The sequence shown here is derived from an EMBL/GenBank/DDBJ whole genome shotgun (WGS) entry which is preliminary data.</text>
</comment>
<keyword evidence="2" id="KW-1185">Reference proteome</keyword>